<feature type="transmembrane region" description="Helical" evidence="1">
    <location>
        <begin position="63"/>
        <end position="82"/>
    </location>
</feature>
<protein>
    <submittedName>
        <fullName evidence="2">Uncharacterized protein</fullName>
    </submittedName>
</protein>
<sequence>MKIHSLSDIPAWLFYPLKTWTDSSYNHYNLFLSLIMIEVLFALGAWWYLYKKIGKSDERTDRIYLRATMLCFVVVIACESIFPTEYLLKQFEVLKYGIGMLAADIYLFVVYRRSN</sequence>
<evidence type="ECO:0000256" key="1">
    <source>
        <dbReference type="SAM" id="Phobius"/>
    </source>
</evidence>
<evidence type="ECO:0000313" key="2">
    <source>
        <dbReference type="EMBL" id="KRK87771.1"/>
    </source>
</evidence>
<reference evidence="2 3" key="1">
    <citation type="journal article" date="2015" name="Genome Announc.">
        <title>Expanding the biotechnology potential of lactobacilli through comparative genomics of 213 strains and associated genera.</title>
        <authorList>
            <person name="Sun Z."/>
            <person name="Harris H.M."/>
            <person name="McCann A."/>
            <person name="Guo C."/>
            <person name="Argimon S."/>
            <person name="Zhang W."/>
            <person name="Yang X."/>
            <person name="Jeffery I.B."/>
            <person name="Cooney J.C."/>
            <person name="Kagawa T.F."/>
            <person name="Liu W."/>
            <person name="Song Y."/>
            <person name="Salvetti E."/>
            <person name="Wrobel A."/>
            <person name="Rasinkangas P."/>
            <person name="Parkhill J."/>
            <person name="Rea M.C."/>
            <person name="O'Sullivan O."/>
            <person name="Ritari J."/>
            <person name="Douillard F.P."/>
            <person name="Paul Ross R."/>
            <person name="Yang R."/>
            <person name="Briner A.E."/>
            <person name="Felis G.E."/>
            <person name="de Vos W.M."/>
            <person name="Barrangou R."/>
            <person name="Klaenhammer T.R."/>
            <person name="Caufield P.W."/>
            <person name="Cui Y."/>
            <person name="Zhang H."/>
            <person name="O'Toole P.W."/>
        </authorList>
    </citation>
    <scope>NUCLEOTIDE SEQUENCE [LARGE SCALE GENOMIC DNA]</scope>
    <source>
        <strain evidence="2 3">DSM 19904</strain>
    </source>
</reference>
<comment type="caution">
    <text evidence="2">The sequence shown here is derived from an EMBL/GenBank/DDBJ whole genome shotgun (WGS) entry which is preliminary data.</text>
</comment>
<keyword evidence="1" id="KW-0472">Membrane</keyword>
<dbReference type="RefSeq" id="WP_057825900.1">
    <property type="nucleotide sequence ID" value="NZ_AZEA01000016.1"/>
</dbReference>
<feature type="transmembrane region" description="Helical" evidence="1">
    <location>
        <begin position="94"/>
        <end position="111"/>
    </location>
</feature>
<dbReference type="PATRIC" id="fig|1423808.3.peg.836"/>
<name>A0A0R1KW60_9LACO</name>
<feature type="transmembrane region" description="Helical" evidence="1">
    <location>
        <begin position="30"/>
        <end position="51"/>
    </location>
</feature>
<accession>A0A0R1KW60</accession>
<organism evidence="2 3">
    <name type="scientific">Lentilactobacillus sunkii DSM 19904</name>
    <dbReference type="NCBI Taxonomy" id="1423808"/>
    <lineage>
        <taxon>Bacteria</taxon>
        <taxon>Bacillati</taxon>
        <taxon>Bacillota</taxon>
        <taxon>Bacilli</taxon>
        <taxon>Lactobacillales</taxon>
        <taxon>Lactobacillaceae</taxon>
        <taxon>Lentilactobacillus</taxon>
    </lineage>
</organism>
<dbReference type="OrthoDB" id="2314354at2"/>
<dbReference type="AlphaFoldDB" id="A0A0R1KW60"/>
<keyword evidence="1" id="KW-1133">Transmembrane helix</keyword>
<keyword evidence="3" id="KW-1185">Reference proteome</keyword>
<evidence type="ECO:0000313" key="3">
    <source>
        <dbReference type="Proteomes" id="UP000051581"/>
    </source>
</evidence>
<gene>
    <name evidence="2" type="ORF">FD17_GL000832</name>
</gene>
<dbReference type="EMBL" id="AZEA01000016">
    <property type="protein sequence ID" value="KRK87771.1"/>
    <property type="molecule type" value="Genomic_DNA"/>
</dbReference>
<proteinExistence type="predicted"/>
<dbReference type="Proteomes" id="UP000051581">
    <property type="component" value="Unassembled WGS sequence"/>
</dbReference>
<keyword evidence="1" id="KW-0812">Transmembrane</keyword>